<gene>
    <name evidence="5" type="primary">LOC106151414</name>
</gene>
<dbReference type="AlphaFoldDB" id="A0A1S3H3S7"/>
<reference evidence="5" key="1">
    <citation type="submission" date="2025-08" db="UniProtKB">
        <authorList>
            <consortium name="RefSeq"/>
        </authorList>
    </citation>
    <scope>IDENTIFICATION</scope>
    <source>
        <tissue evidence="5">Gonads</tissue>
    </source>
</reference>
<feature type="chain" id="PRO_5019524186" evidence="3">
    <location>
        <begin position="23"/>
        <end position="361"/>
    </location>
</feature>
<feature type="transmembrane region" description="Helical" evidence="2">
    <location>
        <begin position="191"/>
        <end position="213"/>
    </location>
</feature>
<dbReference type="Proteomes" id="UP000085678">
    <property type="component" value="Unplaced"/>
</dbReference>
<keyword evidence="2" id="KW-1133">Transmembrane helix</keyword>
<organism evidence="4 5">
    <name type="scientific">Lingula anatina</name>
    <name type="common">Brachiopod</name>
    <name type="synonym">Lingula unguis</name>
    <dbReference type="NCBI Taxonomy" id="7574"/>
    <lineage>
        <taxon>Eukaryota</taxon>
        <taxon>Metazoa</taxon>
        <taxon>Spiralia</taxon>
        <taxon>Lophotrochozoa</taxon>
        <taxon>Brachiopoda</taxon>
        <taxon>Linguliformea</taxon>
        <taxon>Lingulata</taxon>
        <taxon>Lingulida</taxon>
        <taxon>Linguloidea</taxon>
        <taxon>Lingulidae</taxon>
        <taxon>Lingula</taxon>
    </lineage>
</organism>
<feature type="compositionally biased region" description="Basic and acidic residues" evidence="1">
    <location>
        <begin position="291"/>
        <end position="302"/>
    </location>
</feature>
<evidence type="ECO:0000256" key="1">
    <source>
        <dbReference type="SAM" id="MobiDB-lite"/>
    </source>
</evidence>
<accession>A0A1S3H3S7</accession>
<name>A0A1S3H3S7_LINAN</name>
<sequence length="361" mass="41042">MQLLTSILFGLLLVPALVVIEAASHCSRYYLEGSNEALKFQEDKVFKYYYLLDPQSTGDPSRPSYKREFLYRDIFVFFLEGKGQWLVGKTLGGNNAGIYVTDTAQEPHLVTNTWKYYNGTDFVKDPSLKFTCVAESSTTSNAPRRDTSTTTSVPQPQTVVPASNQSRQNYTSNGTVRELEEKIAAMRTATIAAAVIPSVLLIIVCAVVGLCYWRDRRRRRRNETPVCSIAKKRPSEANVYTGLEKSDMKNDEQGHYRVLSQFSVSENNKSDDEKISPKDPKPKRKTRRKEKQTTADKDEQEQQQKLPLKLQEILDETSQPHHVVTVDDNDEGAYEEMNPYEGGYLEPMSTVKSHIRKFENV</sequence>
<feature type="compositionally biased region" description="Basic and acidic residues" evidence="1">
    <location>
        <begin position="268"/>
        <end position="280"/>
    </location>
</feature>
<feature type="compositionally biased region" description="Polar residues" evidence="1">
    <location>
        <begin position="162"/>
        <end position="173"/>
    </location>
</feature>
<feature type="region of interest" description="Disordered" evidence="1">
    <location>
        <begin position="139"/>
        <end position="173"/>
    </location>
</feature>
<evidence type="ECO:0000313" key="5">
    <source>
        <dbReference type="RefSeq" id="XP_023933607.1"/>
    </source>
</evidence>
<keyword evidence="4" id="KW-1185">Reference proteome</keyword>
<evidence type="ECO:0000256" key="2">
    <source>
        <dbReference type="SAM" id="Phobius"/>
    </source>
</evidence>
<keyword evidence="3" id="KW-0732">Signal</keyword>
<feature type="region of interest" description="Disordered" evidence="1">
    <location>
        <begin position="262"/>
        <end position="342"/>
    </location>
</feature>
<feature type="compositionally biased region" description="Low complexity" evidence="1">
    <location>
        <begin position="148"/>
        <end position="161"/>
    </location>
</feature>
<evidence type="ECO:0000313" key="4">
    <source>
        <dbReference type="Proteomes" id="UP000085678"/>
    </source>
</evidence>
<feature type="signal peptide" evidence="3">
    <location>
        <begin position="1"/>
        <end position="22"/>
    </location>
</feature>
<evidence type="ECO:0000256" key="3">
    <source>
        <dbReference type="SAM" id="SignalP"/>
    </source>
</evidence>
<dbReference type="KEGG" id="lak:106151414"/>
<protein>
    <submittedName>
        <fullName evidence="5">Uncharacterized protein LOC106151414</fullName>
    </submittedName>
</protein>
<dbReference type="RefSeq" id="XP_023933607.1">
    <property type="nucleotide sequence ID" value="XM_024077839.1"/>
</dbReference>
<keyword evidence="2" id="KW-0472">Membrane</keyword>
<dbReference type="InParanoid" id="A0A1S3H3S7"/>
<dbReference type="GeneID" id="106151414"/>
<keyword evidence="2" id="KW-0812">Transmembrane</keyword>
<feature type="compositionally biased region" description="Basic residues" evidence="1">
    <location>
        <begin position="281"/>
        <end position="290"/>
    </location>
</feature>
<proteinExistence type="predicted"/>